<accession>A0AAW5LFX1</accession>
<dbReference type="EMBL" id="JANILD010000003">
    <property type="protein sequence ID" value="MCQ9303582.1"/>
    <property type="molecule type" value="Genomic_DNA"/>
</dbReference>
<proteinExistence type="predicted"/>
<reference evidence="1" key="1">
    <citation type="submission" date="2022-07" db="EMBL/GenBank/DDBJ databases">
        <title>Bacterial species isolated from the porcine tonsil microbiota.</title>
        <authorList>
            <person name="Oliveira I.M.F."/>
        </authorList>
    </citation>
    <scope>NUCLEOTIDE SEQUENCE</scope>
    <source>
        <strain evidence="1">8QC2O2</strain>
    </source>
</reference>
<protein>
    <submittedName>
        <fullName evidence="1">Uncharacterized protein</fullName>
    </submittedName>
</protein>
<organism evidence="1 2">
    <name type="scientific">Mammaliicoccus sciuri</name>
    <name type="common">Staphylococcus sciuri</name>
    <dbReference type="NCBI Taxonomy" id="1296"/>
    <lineage>
        <taxon>Bacteria</taxon>
        <taxon>Bacillati</taxon>
        <taxon>Bacillota</taxon>
        <taxon>Bacilli</taxon>
        <taxon>Bacillales</taxon>
        <taxon>Staphylococcaceae</taxon>
        <taxon>Mammaliicoccus</taxon>
    </lineage>
</organism>
<dbReference type="AlphaFoldDB" id="A0AAW5LFX1"/>
<dbReference type="RefSeq" id="WP_257099524.1">
    <property type="nucleotide sequence ID" value="NZ_JANILD010000003.1"/>
</dbReference>
<sequence length="345" mass="40610">MKTQFDEIIKSPRFNMNDALVALDNLPEKIRSDINEVKIRLGTKLYNYVIKGVVRHVFFIELVKDDVSSTKYEVRWSQRLENDPRYSTYDNCVKIFEKLITDIQSMGKEEIEVLELFHQHNIISYELPLDYNVRFPEEDKIHTIDNLKWKFDESIKKSILFRKTILDESFNLDYKLFKTILNNKIKTKSYLTDRALTGEFKTNREKRWESHPDSVQFALRTDCLEIENVLLEQIARFEETPDYLVESLIDEGILDNEFETFTCPITGDPINFYNFKDSILNKNHGTSAFQVGHMNPLKSVQQEVYGHTPKNISWISDNGNRIQGSMSLEETEILLKRISKNKGWI</sequence>
<name>A0AAW5LFX1_MAMSC</name>
<evidence type="ECO:0000313" key="1">
    <source>
        <dbReference type="EMBL" id="MCQ9303582.1"/>
    </source>
</evidence>
<gene>
    <name evidence="1" type="ORF">NQ032_08210</name>
</gene>
<comment type="caution">
    <text evidence="1">The sequence shown here is derived from an EMBL/GenBank/DDBJ whole genome shotgun (WGS) entry which is preliminary data.</text>
</comment>
<dbReference type="Proteomes" id="UP001204068">
    <property type="component" value="Unassembled WGS sequence"/>
</dbReference>
<evidence type="ECO:0000313" key="2">
    <source>
        <dbReference type="Proteomes" id="UP001204068"/>
    </source>
</evidence>